<evidence type="ECO:0000256" key="3">
    <source>
        <dbReference type="ARBA" id="ARBA00022448"/>
    </source>
</evidence>
<dbReference type="PANTHER" id="PTHR42810:SF2">
    <property type="entry name" value="PURINE PERMEASE C1399.01C-RELATED"/>
    <property type="match status" value="1"/>
</dbReference>
<dbReference type="RefSeq" id="WP_188866423.1">
    <property type="nucleotide sequence ID" value="NZ_BMNW01000005.1"/>
</dbReference>
<protein>
    <submittedName>
        <fullName evidence="9">Transporter</fullName>
    </submittedName>
</protein>
<proteinExistence type="inferred from homology"/>
<comment type="caution">
    <text evidence="9">The sequence shown here is derived from an EMBL/GenBank/DDBJ whole genome shotgun (WGS) entry which is preliminary data.</text>
</comment>
<keyword evidence="5 8" id="KW-0812">Transmembrane</keyword>
<evidence type="ECO:0000256" key="8">
    <source>
        <dbReference type="SAM" id="Phobius"/>
    </source>
</evidence>
<feature type="transmembrane region" description="Helical" evidence="8">
    <location>
        <begin position="213"/>
        <end position="230"/>
    </location>
</feature>
<keyword evidence="3" id="KW-0813">Transport</keyword>
<reference evidence="10" key="1">
    <citation type="journal article" date="2019" name="Int. J. Syst. Evol. Microbiol.">
        <title>The Global Catalogue of Microorganisms (GCM) 10K type strain sequencing project: providing services to taxonomists for standard genome sequencing and annotation.</title>
        <authorList>
            <consortium name="The Broad Institute Genomics Platform"/>
            <consortium name="The Broad Institute Genome Sequencing Center for Infectious Disease"/>
            <person name="Wu L."/>
            <person name="Ma J."/>
        </authorList>
    </citation>
    <scope>NUCLEOTIDE SEQUENCE [LARGE SCALE GENOMIC DNA]</scope>
    <source>
        <strain evidence="10">JCM 13501</strain>
    </source>
</reference>
<dbReference type="InterPro" id="IPR017588">
    <property type="entry name" value="UacT-like"/>
</dbReference>
<feature type="transmembrane region" description="Helical" evidence="8">
    <location>
        <begin position="429"/>
        <end position="448"/>
    </location>
</feature>
<gene>
    <name evidence="9" type="ORF">GCM10009425_24500</name>
</gene>
<dbReference type="Proteomes" id="UP000616499">
    <property type="component" value="Unassembled WGS sequence"/>
</dbReference>
<dbReference type="NCBIfam" id="TIGR03173">
    <property type="entry name" value="pbuX"/>
    <property type="match status" value="1"/>
</dbReference>
<evidence type="ECO:0000256" key="1">
    <source>
        <dbReference type="ARBA" id="ARBA00004651"/>
    </source>
</evidence>
<evidence type="ECO:0000313" key="9">
    <source>
        <dbReference type="EMBL" id="GGM12671.1"/>
    </source>
</evidence>
<evidence type="ECO:0000256" key="7">
    <source>
        <dbReference type="ARBA" id="ARBA00023136"/>
    </source>
</evidence>
<dbReference type="InterPro" id="IPR006042">
    <property type="entry name" value="Xan_ur_permease"/>
</dbReference>
<feature type="transmembrane region" description="Helical" evidence="8">
    <location>
        <begin position="341"/>
        <end position="363"/>
    </location>
</feature>
<sequence length="458" mass="47749">MSQPDSSPSRHELVYGLDDQPRLPIALLAALQHLLAIIVPIVTPGLLICQALGVSPRDTNLIVSMSLVISGIATFIQCRRFGPFGAGLLIVQGTSFNFVGPLIAGGALMVKQGTPVEAVMAAIFGVVMAGSFVEMGISRILPFVKRLITPLVTGIVVLMIGLTLIKVGLISMGGGFSAMGQGTFANGENLLLSGVVLAIIVVLNRVRVVWVRSAAIVIALLAGYGLAAYLGRLDFTGMHEAPLLQVPVPLHFGLGFSWALFVPMLVIYLVTSLEAIGDVTATSKVSRQPVEGPLWMARIKGGVLVNGANSLLAGLFNSFPSSIFAQNNGVIQLTGIASRHVGLWIAVFLILLGLFPAVAGIIQAVPEPVLGGAALVMFGAVAASGINILAGIELDRRALLIIAVSLALGLGVSQVPEFLAHMPAALRDVLNSGVATGGLCALIMNWFLPEGVKEVEQE</sequence>
<keyword evidence="4" id="KW-1003">Cell membrane</keyword>
<dbReference type="Pfam" id="PF00860">
    <property type="entry name" value="Xan_ur_permease"/>
    <property type="match status" value="1"/>
</dbReference>
<evidence type="ECO:0000313" key="10">
    <source>
        <dbReference type="Proteomes" id="UP000616499"/>
    </source>
</evidence>
<dbReference type="PROSITE" id="PS01116">
    <property type="entry name" value="XANTH_URACIL_PERMASE"/>
    <property type="match status" value="1"/>
</dbReference>
<feature type="transmembrane region" description="Helical" evidence="8">
    <location>
        <begin position="116"/>
        <end position="135"/>
    </location>
</feature>
<comment type="subcellular location">
    <subcellularLocation>
        <location evidence="1">Cell membrane</location>
        <topology evidence="1">Multi-pass membrane protein</topology>
    </subcellularLocation>
</comment>
<organism evidence="9 10">
    <name type="scientific">Pseudomonas asuensis</name>
    <dbReference type="NCBI Taxonomy" id="1825787"/>
    <lineage>
        <taxon>Bacteria</taxon>
        <taxon>Pseudomonadati</taxon>
        <taxon>Pseudomonadota</taxon>
        <taxon>Gammaproteobacteria</taxon>
        <taxon>Pseudomonadales</taxon>
        <taxon>Pseudomonadaceae</taxon>
        <taxon>Pseudomonas</taxon>
    </lineage>
</organism>
<keyword evidence="6 8" id="KW-1133">Transmembrane helix</keyword>
<feature type="transmembrane region" description="Helical" evidence="8">
    <location>
        <begin position="25"/>
        <end position="53"/>
    </location>
</feature>
<feature type="transmembrane region" description="Helical" evidence="8">
    <location>
        <begin position="147"/>
        <end position="170"/>
    </location>
</feature>
<dbReference type="InterPro" id="IPR006043">
    <property type="entry name" value="NCS2"/>
</dbReference>
<evidence type="ECO:0000256" key="5">
    <source>
        <dbReference type="ARBA" id="ARBA00022692"/>
    </source>
</evidence>
<dbReference type="NCBIfam" id="NF037981">
    <property type="entry name" value="NCS2_1"/>
    <property type="match status" value="1"/>
</dbReference>
<evidence type="ECO:0000256" key="6">
    <source>
        <dbReference type="ARBA" id="ARBA00022989"/>
    </source>
</evidence>
<feature type="transmembrane region" description="Helical" evidence="8">
    <location>
        <begin position="369"/>
        <end position="392"/>
    </location>
</feature>
<dbReference type="EMBL" id="BMNW01000005">
    <property type="protein sequence ID" value="GGM12671.1"/>
    <property type="molecule type" value="Genomic_DNA"/>
</dbReference>
<feature type="transmembrane region" description="Helical" evidence="8">
    <location>
        <begin position="190"/>
        <end position="206"/>
    </location>
</feature>
<evidence type="ECO:0000256" key="4">
    <source>
        <dbReference type="ARBA" id="ARBA00022475"/>
    </source>
</evidence>
<feature type="transmembrane region" description="Helical" evidence="8">
    <location>
        <begin position="399"/>
        <end position="417"/>
    </location>
</feature>
<feature type="transmembrane region" description="Helical" evidence="8">
    <location>
        <begin position="250"/>
        <end position="270"/>
    </location>
</feature>
<keyword evidence="10" id="KW-1185">Reference proteome</keyword>
<dbReference type="NCBIfam" id="TIGR00801">
    <property type="entry name" value="ncs2"/>
    <property type="match status" value="1"/>
</dbReference>
<dbReference type="PANTHER" id="PTHR42810">
    <property type="entry name" value="PURINE PERMEASE C1399.01C-RELATED"/>
    <property type="match status" value="1"/>
</dbReference>
<accession>A0ABQ2GVB8</accession>
<evidence type="ECO:0000256" key="2">
    <source>
        <dbReference type="ARBA" id="ARBA00008821"/>
    </source>
</evidence>
<name>A0ABQ2GVB8_9PSED</name>
<comment type="similarity">
    <text evidence="2">Belongs to the nucleobase:cation symporter-2 (NCS2) (TC 2.A.40) family.</text>
</comment>
<keyword evidence="7 8" id="KW-0472">Membrane</keyword>
<feature type="transmembrane region" description="Helical" evidence="8">
    <location>
        <begin position="88"/>
        <end position="110"/>
    </location>
</feature>